<evidence type="ECO:0000256" key="3">
    <source>
        <dbReference type="ARBA" id="ARBA00022475"/>
    </source>
</evidence>
<dbReference type="InterPro" id="IPR018113">
    <property type="entry name" value="PTrfase_EIIB_Cys"/>
</dbReference>
<keyword evidence="9 12" id="KW-1133">Transmembrane helix</keyword>
<evidence type="ECO:0000256" key="10">
    <source>
        <dbReference type="ARBA" id="ARBA00023136"/>
    </source>
</evidence>
<feature type="transmembrane region" description="Helical" evidence="12">
    <location>
        <begin position="117"/>
        <end position="140"/>
    </location>
</feature>
<evidence type="ECO:0000259" key="14">
    <source>
        <dbReference type="PROSITE" id="PS51103"/>
    </source>
</evidence>
<dbReference type="InterPro" id="IPR036878">
    <property type="entry name" value="Glu_permease_IIB"/>
</dbReference>
<dbReference type="CDD" id="cd00212">
    <property type="entry name" value="PTS_IIB_glc"/>
    <property type="match status" value="1"/>
</dbReference>
<feature type="transmembrane region" description="Helical" evidence="12">
    <location>
        <begin position="185"/>
        <end position="204"/>
    </location>
</feature>
<dbReference type="AlphaFoldDB" id="A0A841KZG2"/>
<keyword evidence="6" id="KW-0598">Phosphotransferase system</keyword>
<name>A0A841KZG2_9FIRM</name>
<dbReference type="InterPro" id="IPR003352">
    <property type="entry name" value="PTS_EIIC"/>
</dbReference>
<evidence type="ECO:0000313" key="16">
    <source>
        <dbReference type="Proteomes" id="UP000579281"/>
    </source>
</evidence>
<keyword evidence="5" id="KW-0808">Transferase</keyword>
<dbReference type="PROSITE" id="PS51103">
    <property type="entry name" value="PTS_EIIC_TYPE_1"/>
    <property type="match status" value="1"/>
</dbReference>
<feature type="transmembrane region" description="Helical" evidence="12">
    <location>
        <begin position="152"/>
        <end position="173"/>
    </location>
</feature>
<evidence type="ECO:0000256" key="12">
    <source>
        <dbReference type="SAM" id="Phobius"/>
    </source>
</evidence>
<accession>A0A841KZG2</accession>
<reference evidence="15 16" key="1">
    <citation type="submission" date="2020-08" db="EMBL/GenBank/DDBJ databases">
        <title>Genomic Encyclopedia of Type Strains, Phase IV (KMG-IV): sequencing the most valuable type-strain genomes for metagenomic binning, comparative biology and taxonomic classification.</title>
        <authorList>
            <person name="Goeker M."/>
        </authorList>
    </citation>
    <scope>NUCLEOTIDE SEQUENCE [LARGE SCALE GENOMIC DNA]</scope>
    <source>
        <strain evidence="15 16">DSM 103526</strain>
    </source>
</reference>
<evidence type="ECO:0000256" key="9">
    <source>
        <dbReference type="ARBA" id="ARBA00022989"/>
    </source>
</evidence>
<dbReference type="Gene3D" id="3.30.1360.60">
    <property type="entry name" value="Glucose permease domain IIB"/>
    <property type="match status" value="1"/>
</dbReference>
<dbReference type="PANTHER" id="PTHR30175">
    <property type="entry name" value="PHOSPHOTRANSFERASE SYSTEM TRANSPORT PROTEIN"/>
    <property type="match status" value="1"/>
</dbReference>
<dbReference type="InterPro" id="IPR050558">
    <property type="entry name" value="PTS_Sugar-Specific_Components"/>
</dbReference>
<keyword evidence="4" id="KW-0762">Sugar transport</keyword>
<dbReference type="InterPro" id="IPR013013">
    <property type="entry name" value="PTS_EIIC_1"/>
</dbReference>
<evidence type="ECO:0000256" key="5">
    <source>
        <dbReference type="ARBA" id="ARBA00022679"/>
    </source>
</evidence>
<organism evidence="15 16">
    <name type="scientific">Anaerosolibacter carboniphilus</name>
    <dbReference type="NCBI Taxonomy" id="1417629"/>
    <lineage>
        <taxon>Bacteria</taxon>
        <taxon>Bacillati</taxon>
        <taxon>Bacillota</taxon>
        <taxon>Clostridia</taxon>
        <taxon>Peptostreptococcales</taxon>
        <taxon>Thermotaleaceae</taxon>
        <taxon>Anaerosolibacter</taxon>
    </lineage>
</organism>
<evidence type="ECO:0000256" key="2">
    <source>
        <dbReference type="ARBA" id="ARBA00022448"/>
    </source>
</evidence>
<dbReference type="PROSITE" id="PS01035">
    <property type="entry name" value="PTS_EIIB_TYPE_1_CYS"/>
    <property type="match status" value="1"/>
</dbReference>
<evidence type="ECO:0000259" key="13">
    <source>
        <dbReference type="PROSITE" id="PS51098"/>
    </source>
</evidence>
<dbReference type="PROSITE" id="PS51098">
    <property type="entry name" value="PTS_EIIB_TYPE_1"/>
    <property type="match status" value="1"/>
</dbReference>
<evidence type="ECO:0000256" key="6">
    <source>
        <dbReference type="ARBA" id="ARBA00022683"/>
    </source>
</evidence>
<keyword evidence="7 12" id="KW-0812">Transmembrane</keyword>
<evidence type="ECO:0000256" key="4">
    <source>
        <dbReference type="ARBA" id="ARBA00022597"/>
    </source>
</evidence>
<feature type="transmembrane region" description="Helical" evidence="12">
    <location>
        <begin position="381"/>
        <end position="400"/>
    </location>
</feature>
<feature type="transmembrane region" description="Helical" evidence="12">
    <location>
        <begin position="210"/>
        <end position="228"/>
    </location>
</feature>
<evidence type="ECO:0000256" key="8">
    <source>
        <dbReference type="ARBA" id="ARBA00022777"/>
    </source>
</evidence>
<gene>
    <name evidence="15" type="ORF">HNQ80_003479</name>
</gene>
<sequence length="452" mass="46813">MSEKIRRISEGILEGVGGKENLQSITHCMTRVRVTLRDYGKYDKGKLENSFGVMGVVESNEQIQIIVGPSTATKVTKTLGEITGIEEDTLELGNAAAVKQQVTTKYKAPFSDLLKKIANIFIPLIPAFIGSGLIMGINNIVKKFELISNANIVGLLGIFAAAVFSYMAIMVGVNAAKEFGGSPAIGGLMAGILISPGLADIILFEKNLVPGRGGIIAVLLVVIFASFVERKFRELVPESLELIITPVLTILISGFVAVVVLQPIGGVISDVIGAAVTGAIENGGALIGAALAGTFLPLVMTGLHQGLTPIHADLLAKTGVNTLLPILAMAGCGQVGAAIAVYVKTKNIKIKKTIASALPVGILGIGEPLIYGVTLPLGKPFLGACIGGAAGGAVIAIFNVGSISMGLSGLPLATLIQSSQILLYLIGVLSAYAVGFAATYFLGFKDPENYDV</sequence>
<comment type="subcellular location">
    <subcellularLocation>
        <location evidence="1">Cell membrane</location>
        <topology evidence="1">Multi-pass membrane protein</topology>
    </subcellularLocation>
</comment>
<evidence type="ECO:0000256" key="7">
    <source>
        <dbReference type="ARBA" id="ARBA00022692"/>
    </source>
</evidence>
<keyword evidence="3" id="KW-1003">Cell membrane</keyword>
<feature type="domain" description="PTS EIIB type-1" evidence="13">
    <location>
        <begin position="6"/>
        <end position="89"/>
    </location>
</feature>
<dbReference type="GO" id="GO:0016301">
    <property type="term" value="F:kinase activity"/>
    <property type="evidence" value="ECO:0007669"/>
    <property type="project" value="UniProtKB-KW"/>
</dbReference>
<dbReference type="PANTHER" id="PTHR30175:SF3">
    <property type="entry name" value="PTS SYSTEM N-ACETYLMURAMIC ACID-SPECIFIC EIIBC COMPONENT"/>
    <property type="match status" value="1"/>
</dbReference>
<keyword evidence="2" id="KW-0813">Transport</keyword>
<proteinExistence type="predicted"/>
<dbReference type="RefSeq" id="WP_330602920.1">
    <property type="nucleotide sequence ID" value="NZ_JACHEN010000023.1"/>
</dbReference>
<evidence type="ECO:0000256" key="1">
    <source>
        <dbReference type="ARBA" id="ARBA00004651"/>
    </source>
</evidence>
<protein>
    <submittedName>
        <fullName evidence="15">PTS system sucrose-specific IIC component</fullName>
    </submittedName>
</protein>
<dbReference type="Pfam" id="PF00367">
    <property type="entry name" value="PTS_EIIB"/>
    <property type="match status" value="1"/>
</dbReference>
<feature type="domain" description="PTS EIIC type-1" evidence="14">
    <location>
        <begin position="115"/>
        <end position="452"/>
    </location>
</feature>
<feature type="active site" description="Phosphocysteine intermediate; for EIIB activity" evidence="11">
    <location>
        <position position="28"/>
    </location>
</feature>
<dbReference type="GO" id="GO:0009401">
    <property type="term" value="P:phosphoenolpyruvate-dependent sugar phosphotransferase system"/>
    <property type="evidence" value="ECO:0007669"/>
    <property type="project" value="UniProtKB-KW"/>
</dbReference>
<feature type="transmembrane region" description="Helical" evidence="12">
    <location>
        <begin position="323"/>
        <end position="343"/>
    </location>
</feature>
<keyword evidence="16" id="KW-1185">Reference proteome</keyword>
<dbReference type="InterPro" id="IPR001996">
    <property type="entry name" value="PTS_IIB_1"/>
</dbReference>
<dbReference type="Proteomes" id="UP000579281">
    <property type="component" value="Unassembled WGS sequence"/>
</dbReference>
<feature type="transmembrane region" description="Helical" evidence="12">
    <location>
        <begin position="355"/>
        <end position="375"/>
    </location>
</feature>
<keyword evidence="10 12" id="KW-0472">Membrane</keyword>
<comment type="caution">
    <text evidence="15">The sequence shown here is derived from an EMBL/GenBank/DDBJ whole genome shotgun (WGS) entry which is preliminary data.</text>
</comment>
<dbReference type="Pfam" id="PF02378">
    <property type="entry name" value="PTS_EIIC"/>
    <property type="match status" value="1"/>
</dbReference>
<dbReference type="SUPFAM" id="SSF55604">
    <property type="entry name" value="Glucose permease domain IIB"/>
    <property type="match status" value="1"/>
</dbReference>
<dbReference type="GO" id="GO:0008982">
    <property type="term" value="F:protein-N(PI)-phosphohistidine-sugar phosphotransferase activity"/>
    <property type="evidence" value="ECO:0007669"/>
    <property type="project" value="InterPro"/>
</dbReference>
<evidence type="ECO:0000256" key="11">
    <source>
        <dbReference type="PROSITE-ProRule" id="PRU00421"/>
    </source>
</evidence>
<keyword evidence="8" id="KW-0418">Kinase</keyword>
<dbReference type="GO" id="GO:0005886">
    <property type="term" value="C:plasma membrane"/>
    <property type="evidence" value="ECO:0007669"/>
    <property type="project" value="UniProtKB-SubCell"/>
</dbReference>
<evidence type="ECO:0000313" key="15">
    <source>
        <dbReference type="EMBL" id="MBB6217360.1"/>
    </source>
</evidence>
<feature type="transmembrane region" description="Helical" evidence="12">
    <location>
        <begin position="421"/>
        <end position="442"/>
    </location>
</feature>
<dbReference type="GO" id="GO:0090588">
    <property type="term" value="F:protein-phosphocysteine-N-acetylmuramate phosphotransferase system transporter activity"/>
    <property type="evidence" value="ECO:0007669"/>
    <property type="project" value="TreeGrafter"/>
</dbReference>
<feature type="transmembrane region" description="Helical" evidence="12">
    <location>
        <begin position="240"/>
        <end position="261"/>
    </location>
</feature>
<dbReference type="EMBL" id="JACHEN010000023">
    <property type="protein sequence ID" value="MBB6217360.1"/>
    <property type="molecule type" value="Genomic_DNA"/>
</dbReference>